<comment type="caution">
    <text evidence="1">The sequence shown here is derived from an EMBL/GenBank/DDBJ whole genome shotgun (WGS) entry which is preliminary data.</text>
</comment>
<reference evidence="1 2" key="1">
    <citation type="submission" date="2020-10" db="EMBL/GenBank/DDBJ databases">
        <title>The Coptis chinensis genome and diversification of protoberbering-type alkaloids.</title>
        <authorList>
            <person name="Wang B."/>
            <person name="Shu S."/>
            <person name="Song C."/>
            <person name="Liu Y."/>
        </authorList>
    </citation>
    <scope>NUCLEOTIDE SEQUENCE [LARGE SCALE GENOMIC DNA]</scope>
    <source>
        <strain evidence="1">HL-2020</strain>
        <tissue evidence="1">Leaf</tissue>
    </source>
</reference>
<accession>A0A835I7H2</accession>
<evidence type="ECO:0000313" key="2">
    <source>
        <dbReference type="Proteomes" id="UP000631114"/>
    </source>
</evidence>
<evidence type="ECO:0000313" key="1">
    <source>
        <dbReference type="EMBL" id="KAF9612661.1"/>
    </source>
</evidence>
<organism evidence="1 2">
    <name type="scientific">Coptis chinensis</name>
    <dbReference type="NCBI Taxonomy" id="261450"/>
    <lineage>
        <taxon>Eukaryota</taxon>
        <taxon>Viridiplantae</taxon>
        <taxon>Streptophyta</taxon>
        <taxon>Embryophyta</taxon>
        <taxon>Tracheophyta</taxon>
        <taxon>Spermatophyta</taxon>
        <taxon>Magnoliopsida</taxon>
        <taxon>Ranunculales</taxon>
        <taxon>Ranunculaceae</taxon>
        <taxon>Coptidoideae</taxon>
        <taxon>Coptis</taxon>
    </lineage>
</organism>
<gene>
    <name evidence="1" type="ORF">IFM89_003136</name>
</gene>
<keyword evidence="2" id="KW-1185">Reference proteome</keyword>
<dbReference type="OrthoDB" id="5555409at2759"/>
<name>A0A835I7H2_9MAGN</name>
<sequence>MWLILDNADVLRRMVRSSLSLNELRSPVTKDELVAEVFPFLIIELLCIQDHVFQSNYVWKIEEGKEMDHLLWLDSSLLISSQTTSIYHLHCLLLGEFEVPLLLSRSIPLPDVKLKWTLDIKIRRK</sequence>
<dbReference type="Proteomes" id="UP000631114">
    <property type="component" value="Unassembled WGS sequence"/>
</dbReference>
<dbReference type="AlphaFoldDB" id="A0A835I7H2"/>
<proteinExistence type="predicted"/>
<dbReference type="EMBL" id="JADFTS010000003">
    <property type="protein sequence ID" value="KAF9612661.1"/>
    <property type="molecule type" value="Genomic_DNA"/>
</dbReference>
<protein>
    <submittedName>
        <fullName evidence="1">Uncharacterized protein</fullName>
    </submittedName>
</protein>